<dbReference type="EMBL" id="CAJNOK010000420">
    <property type="protein sequence ID" value="CAF0751797.1"/>
    <property type="molecule type" value="Genomic_DNA"/>
</dbReference>
<dbReference type="Gene3D" id="3.10.20.90">
    <property type="entry name" value="Phosphatidylinositol 3-kinase Catalytic Subunit, Chain A, domain 1"/>
    <property type="match status" value="1"/>
</dbReference>
<comment type="caution">
    <text evidence="4">The sequence shown here is derived from an EMBL/GenBank/DDBJ whole genome shotgun (WGS) entry which is preliminary data.</text>
</comment>
<accession>A0A813X2Z2</accession>
<dbReference type="Proteomes" id="UP000682733">
    <property type="component" value="Unassembled WGS sequence"/>
</dbReference>
<proteinExistence type="inferred from homology"/>
<reference evidence="4" key="1">
    <citation type="submission" date="2021-02" db="EMBL/GenBank/DDBJ databases">
        <authorList>
            <person name="Nowell W R."/>
        </authorList>
    </citation>
    <scope>NUCLEOTIDE SEQUENCE</scope>
</reference>
<dbReference type="GO" id="GO:0005634">
    <property type="term" value="C:nucleus"/>
    <property type="evidence" value="ECO:0007669"/>
    <property type="project" value="TreeGrafter"/>
</dbReference>
<dbReference type="Proteomes" id="UP000681722">
    <property type="component" value="Unassembled WGS sequence"/>
</dbReference>
<dbReference type="EMBL" id="CAJOBC010001051">
    <property type="protein sequence ID" value="CAF3651325.1"/>
    <property type="molecule type" value="Genomic_DNA"/>
</dbReference>
<evidence type="ECO:0000313" key="4">
    <source>
        <dbReference type="EMBL" id="CAF0863772.1"/>
    </source>
</evidence>
<organism evidence="4 7">
    <name type="scientific">Didymodactylos carnosus</name>
    <dbReference type="NCBI Taxonomy" id="1234261"/>
    <lineage>
        <taxon>Eukaryota</taxon>
        <taxon>Metazoa</taxon>
        <taxon>Spiralia</taxon>
        <taxon>Gnathifera</taxon>
        <taxon>Rotifera</taxon>
        <taxon>Eurotatoria</taxon>
        <taxon>Bdelloidea</taxon>
        <taxon>Philodinida</taxon>
        <taxon>Philodinidae</taxon>
        <taxon>Didymodactylos</taxon>
    </lineage>
</organism>
<name>A0A813X2Z2_9BILA</name>
<keyword evidence="7" id="KW-1185">Reference proteome</keyword>
<evidence type="ECO:0000256" key="1">
    <source>
        <dbReference type="RuleBase" id="RU003860"/>
    </source>
</evidence>
<dbReference type="GO" id="GO:0051604">
    <property type="term" value="P:protein maturation"/>
    <property type="evidence" value="ECO:0007669"/>
    <property type="project" value="InterPro"/>
</dbReference>
<dbReference type="Pfam" id="PF01722">
    <property type="entry name" value="BolA"/>
    <property type="match status" value="1"/>
</dbReference>
<dbReference type="OrthoDB" id="4983at2759"/>
<dbReference type="AlphaFoldDB" id="A0A813X2Z2"/>
<dbReference type="GO" id="GO:0006879">
    <property type="term" value="P:intracellular iron ion homeostasis"/>
    <property type="evidence" value="ECO:0007669"/>
    <property type="project" value="InterPro"/>
</dbReference>
<dbReference type="GO" id="GO:0051537">
    <property type="term" value="F:2 iron, 2 sulfur cluster binding"/>
    <property type="evidence" value="ECO:0007669"/>
    <property type="project" value="InterPro"/>
</dbReference>
<dbReference type="InterPro" id="IPR002634">
    <property type="entry name" value="BolA"/>
</dbReference>
<evidence type="ECO:0000256" key="2">
    <source>
        <dbReference type="SAM" id="MobiDB-lite"/>
    </source>
</evidence>
<dbReference type="Proteomes" id="UP000663829">
    <property type="component" value="Unassembled WGS sequence"/>
</dbReference>
<evidence type="ECO:0008006" key="8">
    <source>
        <dbReference type="Google" id="ProtNLM"/>
    </source>
</evidence>
<feature type="compositionally biased region" description="Polar residues" evidence="2">
    <location>
        <begin position="84"/>
        <end position="97"/>
    </location>
</feature>
<dbReference type="GO" id="GO:0005829">
    <property type="term" value="C:cytosol"/>
    <property type="evidence" value="ECO:0007669"/>
    <property type="project" value="TreeGrafter"/>
</dbReference>
<dbReference type="InterPro" id="IPR045115">
    <property type="entry name" value="BOL2"/>
</dbReference>
<dbReference type="SUPFAM" id="SSF82657">
    <property type="entry name" value="BolA-like"/>
    <property type="match status" value="1"/>
</dbReference>
<evidence type="ECO:0000313" key="5">
    <source>
        <dbReference type="EMBL" id="CAF3530599.1"/>
    </source>
</evidence>
<dbReference type="PANTHER" id="PTHR12735:SF27">
    <property type="entry name" value="BOLA-LIKE PROTEIN 2"/>
    <property type="match status" value="1"/>
</dbReference>
<dbReference type="InterPro" id="IPR036065">
    <property type="entry name" value="BolA-like_sf"/>
</dbReference>
<evidence type="ECO:0000313" key="6">
    <source>
        <dbReference type="EMBL" id="CAF3651325.1"/>
    </source>
</evidence>
<comment type="similarity">
    <text evidence="1">Belongs to the BolA/IbaG family.</text>
</comment>
<dbReference type="Proteomes" id="UP000677228">
    <property type="component" value="Unassembled WGS sequence"/>
</dbReference>
<dbReference type="PIRSF" id="PIRSF003113">
    <property type="entry name" value="BolA"/>
    <property type="match status" value="1"/>
</dbReference>
<feature type="region of interest" description="Disordered" evidence="2">
    <location>
        <begin position="74"/>
        <end position="103"/>
    </location>
</feature>
<protein>
    <recommendedName>
        <fullName evidence="8">BolA-like protein</fullName>
    </recommendedName>
</protein>
<sequence length="103" mass="11764">MDITKDNIEKKLRDEFEPTYLEIEDISGGCGLKFDATIVSYKFQKVTLLNRQRMVNDVLKADMPKIHAFSQHTYTPEEWEKKQSTSTPAATDTSVKACSNCDK</sequence>
<evidence type="ECO:0000313" key="3">
    <source>
        <dbReference type="EMBL" id="CAF0751797.1"/>
    </source>
</evidence>
<dbReference type="EMBL" id="CAJNOQ010001051">
    <property type="protein sequence ID" value="CAF0863772.1"/>
    <property type="molecule type" value="Genomic_DNA"/>
</dbReference>
<dbReference type="EMBL" id="CAJOBA010000420">
    <property type="protein sequence ID" value="CAF3530599.1"/>
    <property type="molecule type" value="Genomic_DNA"/>
</dbReference>
<evidence type="ECO:0000313" key="7">
    <source>
        <dbReference type="Proteomes" id="UP000663829"/>
    </source>
</evidence>
<dbReference type="PANTHER" id="PTHR12735">
    <property type="entry name" value="BOLA-LIKE PROTEIN-RELATED"/>
    <property type="match status" value="1"/>
</dbReference>
<gene>
    <name evidence="4" type="ORF">GPM918_LOCUS6726</name>
    <name evidence="3" type="ORF">OVA965_LOCUS2056</name>
    <name evidence="6" type="ORF">SRO942_LOCUS6726</name>
    <name evidence="5" type="ORF">TMI583_LOCUS2056</name>
</gene>